<protein>
    <submittedName>
        <fullName evidence="6">DEAD/H helicase</fullName>
    </submittedName>
</protein>
<dbReference type="STRING" id="50990.A0A4Y7QK84"/>
<dbReference type="Pfam" id="PF08839">
    <property type="entry name" value="CDT1"/>
    <property type="match status" value="1"/>
</dbReference>
<dbReference type="GO" id="GO:0003676">
    <property type="term" value="F:nucleic acid binding"/>
    <property type="evidence" value="ECO:0007669"/>
    <property type="project" value="InterPro"/>
</dbReference>
<dbReference type="Pfam" id="PF00271">
    <property type="entry name" value="Helicase_C"/>
    <property type="match status" value="1"/>
</dbReference>
<feature type="compositionally biased region" description="Basic residues" evidence="3">
    <location>
        <begin position="29"/>
        <end position="38"/>
    </location>
</feature>
<dbReference type="GO" id="GO:0005634">
    <property type="term" value="C:nucleus"/>
    <property type="evidence" value="ECO:0007669"/>
    <property type="project" value="TreeGrafter"/>
</dbReference>
<name>A0A4Y7QK84_9AGAM</name>
<dbReference type="CDD" id="cd17923">
    <property type="entry name" value="DEXHc_Hrq1-like"/>
    <property type="match status" value="1"/>
</dbReference>
<feature type="region of interest" description="Disordered" evidence="3">
    <location>
        <begin position="1"/>
        <end position="45"/>
    </location>
</feature>
<keyword evidence="6" id="KW-0378">Hydrolase</keyword>
<sequence length="1102" mass="123379">MEQGPSVQTKKRKSVQQPPNKESPSGVSKKQRKAAKGKGKVEPEQDKVKLPWPEYFDSLFKIYKALNTVVAFCSSRKHLAVTFPVVRSSVEALLKHPLELSKVAELKALLPDLIKFAYIPHDQLRINAETQAQEASRNMKSRDKSPDYSAFANSGSSQSTAPSTGTEDEHVLVLDFASNEKPKKTFSHDHPYASPPVLSPQAVKTLIEKRNERFILAVNELLHATSAADDPVLLLQSAARDHIPVDPNSPKSAAGEHKPDLSKVPEPKHRPTIESVIATIMLADWYKDQIAHRRIFDAKDGRLGTLEVPLSKTIEQALHDSRNITTLYTHQAVAINALRRGRNVIVSTSTASGKSVIYQVPVLTFLENDKVSTAIYIYPTKALAQDQRNALEQLLCACQGLEHIKVATYDGDTPKEARAGIRDTASVIFTNFDMIHASILPHEDTWRKFLKNLKLVAVDELHYYSNIFGSHVAQIMRRFRRVCAAVGNRRVQFVSCSATISHPRQHMKNIFGVDDIDVITDDGAPSGRKDFLVWNPPLVDEMDPSLGRHSSISEATTLMRFLMKRGVRTIMFCKIRKVCELAMKTLRTDLSSEGRLDVLERVMSYRGGYSPQDRRRIEHEAFSGHLLGIVATNALELGVDIGVLDAVIMLGFPFGIANLRQQAGRAGRRARDALAVMVADTLPLDQHYVDNPNELFDKSVEDLVVDLESKVVLEAHLQCAAFEMPLALEDEKYFGPLFKQICDTRLVKDKEGWYHTNPKYMPFPSKHISIRGIEEERYTIMEMTPSTRPGGVPVILEEIELSRALFEAYEGAVFLHQGLTFIVQEVSHDSKTAKIIRADVNWTTSPRDFTDINAVQTYRIREIKGSPHRAFYGRVEIKTTIYGYFKIRFGDTIQVLPSVDRYMHRRNKAILEAVDLETPPFDRETTGMWIDVPKKILDILRSKGIHAAEAIHSAEHAFLNRFALSADLKTECKIPQKEYMAKDSKRKRPGRLIFYDLAGHNGGIAAKAFDRVSEIMHDSFEAVESCDCADGCPACIRSSTCKEGNLVMSKIGAQIIIRGILGLPINIDAIPDPESPVETPQTIIEADNVRAVDGVEVEYWAS</sequence>
<dbReference type="Pfam" id="PF22982">
    <property type="entry name" value="WHD_HRQ1"/>
    <property type="match status" value="1"/>
</dbReference>
<organism evidence="6 7">
    <name type="scientific">Rickenella mellea</name>
    <dbReference type="NCBI Taxonomy" id="50990"/>
    <lineage>
        <taxon>Eukaryota</taxon>
        <taxon>Fungi</taxon>
        <taxon>Dikarya</taxon>
        <taxon>Basidiomycota</taxon>
        <taxon>Agaricomycotina</taxon>
        <taxon>Agaricomycetes</taxon>
        <taxon>Hymenochaetales</taxon>
        <taxon>Rickenellaceae</taxon>
        <taxon>Rickenella</taxon>
    </lineage>
</organism>
<keyword evidence="7" id="KW-1185">Reference proteome</keyword>
<dbReference type="Gene3D" id="3.40.50.300">
    <property type="entry name" value="P-loop containing nucleotide triphosphate hydrolases"/>
    <property type="match status" value="2"/>
</dbReference>
<gene>
    <name evidence="6" type="ORF">BD410DRAFT_894400</name>
</gene>
<dbReference type="InterPro" id="IPR011545">
    <property type="entry name" value="DEAD/DEAH_box_helicase_dom"/>
</dbReference>
<dbReference type="Proteomes" id="UP000294933">
    <property type="component" value="Unassembled WGS sequence"/>
</dbReference>
<dbReference type="SMART" id="SM00487">
    <property type="entry name" value="DEXDc"/>
    <property type="match status" value="1"/>
</dbReference>
<evidence type="ECO:0000259" key="5">
    <source>
        <dbReference type="PROSITE" id="PS51194"/>
    </source>
</evidence>
<dbReference type="InterPro" id="IPR027417">
    <property type="entry name" value="P-loop_NTPase"/>
</dbReference>
<feature type="compositionally biased region" description="Polar residues" evidence="3">
    <location>
        <begin position="151"/>
        <end position="165"/>
    </location>
</feature>
<feature type="domain" description="Helicase C-terminal" evidence="5">
    <location>
        <begin position="554"/>
        <end position="711"/>
    </location>
</feature>
<dbReference type="SUPFAM" id="SSF46785">
    <property type="entry name" value="Winged helix' DNA-binding domain"/>
    <property type="match status" value="1"/>
</dbReference>
<dbReference type="VEuPathDB" id="FungiDB:BD410DRAFT_894400"/>
<dbReference type="Pfam" id="PF09369">
    <property type="entry name" value="MZB"/>
    <property type="match status" value="1"/>
</dbReference>
<feature type="compositionally biased region" description="Basic and acidic residues" evidence="3">
    <location>
        <begin position="254"/>
        <end position="269"/>
    </location>
</feature>
<dbReference type="EMBL" id="ML170159">
    <property type="protein sequence ID" value="TDL27249.1"/>
    <property type="molecule type" value="Genomic_DNA"/>
</dbReference>
<keyword evidence="2" id="KW-0067">ATP-binding</keyword>
<dbReference type="PROSITE" id="PS51192">
    <property type="entry name" value="HELICASE_ATP_BIND_1"/>
    <property type="match status" value="1"/>
</dbReference>
<dbReference type="PANTHER" id="PTHR47957">
    <property type="entry name" value="ATP-DEPENDENT HELICASE HRQ1"/>
    <property type="match status" value="1"/>
</dbReference>
<dbReference type="PROSITE" id="PS51194">
    <property type="entry name" value="HELICASE_CTER"/>
    <property type="match status" value="1"/>
</dbReference>
<dbReference type="CDD" id="cd18797">
    <property type="entry name" value="SF2_C_Hrq"/>
    <property type="match status" value="1"/>
</dbReference>
<evidence type="ECO:0000256" key="2">
    <source>
        <dbReference type="ARBA" id="ARBA00022840"/>
    </source>
</evidence>
<dbReference type="InterPro" id="IPR036390">
    <property type="entry name" value="WH_DNA-bd_sf"/>
</dbReference>
<dbReference type="GO" id="GO:0043138">
    <property type="term" value="F:3'-5' DNA helicase activity"/>
    <property type="evidence" value="ECO:0007669"/>
    <property type="project" value="TreeGrafter"/>
</dbReference>
<dbReference type="InterPro" id="IPR055227">
    <property type="entry name" value="HRQ1_WHD"/>
</dbReference>
<dbReference type="InterPro" id="IPR001650">
    <property type="entry name" value="Helicase_C-like"/>
</dbReference>
<dbReference type="SMART" id="SM01075">
    <property type="entry name" value="CDT1"/>
    <property type="match status" value="1"/>
</dbReference>
<dbReference type="SMART" id="SM00490">
    <property type="entry name" value="HELICc"/>
    <property type="match status" value="1"/>
</dbReference>
<keyword evidence="1" id="KW-0547">Nucleotide-binding</keyword>
<dbReference type="GO" id="GO:0036297">
    <property type="term" value="P:interstrand cross-link repair"/>
    <property type="evidence" value="ECO:0007669"/>
    <property type="project" value="TreeGrafter"/>
</dbReference>
<feature type="compositionally biased region" description="Polar residues" evidence="3">
    <location>
        <begin position="15"/>
        <end position="28"/>
    </location>
</feature>
<evidence type="ECO:0000256" key="1">
    <source>
        <dbReference type="ARBA" id="ARBA00022741"/>
    </source>
</evidence>
<dbReference type="PANTHER" id="PTHR47957:SF3">
    <property type="entry name" value="ATP-DEPENDENT HELICASE HRQ1"/>
    <property type="match status" value="1"/>
</dbReference>
<evidence type="ECO:0000313" key="7">
    <source>
        <dbReference type="Proteomes" id="UP000294933"/>
    </source>
</evidence>
<keyword evidence="6" id="KW-0347">Helicase</keyword>
<accession>A0A4Y7QK84</accession>
<feature type="domain" description="Helicase ATP-binding" evidence="4">
    <location>
        <begin position="335"/>
        <end position="518"/>
    </location>
</feature>
<dbReference type="OrthoDB" id="18781at2759"/>
<reference evidence="6 7" key="1">
    <citation type="submission" date="2018-06" db="EMBL/GenBank/DDBJ databases">
        <title>A transcriptomic atlas of mushroom development highlights an independent origin of complex multicellularity.</title>
        <authorList>
            <consortium name="DOE Joint Genome Institute"/>
            <person name="Krizsan K."/>
            <person name="Almasi E."/>
            <person name="Merenyi Z."/>
            <person name="Sahu N."/>
            <person name="Viragh M."/>
            <person name="Koszo T."/>
            <person name="Mondo S."/>
            <person name="Kiss B."/>
            <person name="Balint B."/>
            <person name="Kues U."/>
            <person name="Barry K."/>
            <person name="Hegedus J.C."/>
            <person name="Henrissat B."/>
            <person name="Johnson J."/>
            <person name="Lipzen A."/>
            <person name="Ohm R."/>
            <person name="Nagy I."/>
            <person name="Pangilinan J."/>
            <person name="Yan J."/>
            <person name="Xiong Y."/>
            <person name="Grigoriev I.V."/>
            <person name="Hibbett D.S."/>
            <person name="Nagy L.G."/>
        </authorList>
    </citation>
    <scope>NUCLEOTIDE SEQUENCE [LARGE SCALE GENOMIC DNA]</scope>
    <source>
        <strain evidence="6 7">SZMC22713</strain>
    </source>
</reference>
<dbReference type="InterPro" id="IPR014939">
    <property type="entry name" value="CDT1_Gemini-bd-like"/>
</dbReference>
<evidence type="ECO:0000256" key="3">
    <source>
        <dbReference type="SAM" id="MobiDB-lite"/>
    </source>
</evidence>
<feature type="region of interest" description="Disordered" evidence="3">
    <location>
        <begin position="243"/>
        <end position="269"/>
    </location>
</feature>
<evidence type="ECO:0000313" key="6">
    <source>
        <dbReference type="EMBL" id="TDL27249.1"/>
    </source>
</evidence>
<dbReference type="Pfam" id="PF00270">
    <property type="entry name" value="DEAD"/>
    <property type="match status" value="1"/>
</dbReference>
<feature type="region of interest" description="Disordered" evidence="3">
    <location>
        <begin position="131"/>
        <end position="167"/>
    </location>
</feature>
<dbReference type="GO" id="GO:0006289">
    <property type="term" value="P:nucleotide-excision repair"/>
    <property type="evidence" value="ECO:0007669"/>
    <property type="project" value="TreeGrafter"/>
</dbReference>
<evidence type="ECO:0000259" key="4">
    <source>
        <dbReference type="PROSITE" id="PS51192"/>
    </source>
</evidence>
<dbReference type="InterPro" id="IPR014001">
    <property type="entry name" value="Helicase_ATP-bd"/>
</dbReference>
<dbReference type="SUPFAM" id="SSF52540">
    <property type="entry name" value="P-loop containing nucleoside triphosphate hydrolases"/>
    <property type="match status" value="1"/>
</dbReference>
<dbReference type="InterPro" id="IPR018973">
    <property type="entry name" value="MZB"/>
</dbReference>
<proteinExistence type="predicted"/>
<dbReference type="GO" id="GO:0005524">
    <property type="term" value="F:ATP binding"/>
    <property type="evidence" value="ECO:0007669"/>
    <property type="project" value="UniProtKB-KW"/>
</dbReference>
<dbReference type="AlphaFoldDB" id="A0A4Y7QK84"/>